<dbReference type="EMBL" id="CP011412">
    <property type="protein sequence ID" value="AKH20076.1"/>
    <property type="molecule type" value="Genomic_DNA"/>
</dbReference>
<feature type="transmembrane region" description="Helical" evidence="9">
    <location>
        <begin position="548"/>
        <end position="569"/>
    </location>
</feature>
<evidence type="ECO:0000313" key="11">
    <source>
        <dbReference type="Proteomes" id="UP000034410"/>
    </source>
</evidence>
<keyword evidence="7 9" id="KW-0472">Membrane</keyword>
<dbReference type="GO" id="GO:0046961">
    <property type="term" value="F:proton-transporting ATPase activity, rotational mechanism"/>
    <property type="evidence" value="ECO:0007669"/>
    <property type="project" value="InterPro"/>
</dbReference>
<accession>A0A0F7JU44</accession>
<feature type="transmembrane region" description="Helical" evidence="9">
    <location>
        <begin position="396"/>
        <end position="414"/>
    </location>
</feature>
<feature type="transmembrane region" description="Helical" evidence="9">
    <location>
        <begin position="575"/>
        <end position="601"/>
    </location>
</feature>
<keyword evidence="11" id="KW-1185">Reference proteome</keyword>
<evidence type="ECO:0000256" key="6">
    <source>
        <dbReference type="ARBA" id="ARBA00023065"/>
    </source>
</evidence>
<dbReference type="OrthoDB" id="9803814at2"/>
<reference evidence="10 11" key="1">
    <citation type="journal article" date="2015" name="Genome Announc.">
        <title>Complete Genome Sequence of Sedimenticola thiotaurini Strain SIP-G1, a Polyphosphate- and Polyhydroxyalkanoate-Accumulating Sulfur-Oxidizing Gammaproteobacterium Isolated from Salt Marsh Sediments.</title>
        <authorList>
            <person name="Flood B.E."/>
            <person name="Jones D.S."/>
            <person name="Bailey J.V."/>
        </authorList>
    </citation>
    <scope>NUCLEOTIDE SEQUENCE [LARGE SCALE GENOMIC DNA]</scope>
    <source>
        <strain evidence="10 11">SIP-G1</strain>
    </source>
</reference>
<dbReference type="RefSeq" id="WP_046859011.1">
    <property type="nucleotide sequence ID" value="NZ_CP011412.1"/>
</dbReference>
<evidence type="ECO:0000256" key="3">
    <source>
        <dbReference type="ARBA" id="ARBA00022448"/>
    </source>
</evidence>
<dbReference type="GO" id="GO:0016471">
    <property type="term" value="C:vacuolar proton-transporting V-type ATPase complex"/>
    <property type="evidence" value="ECO:0007669"/>
    <property type="project" value="TreeGrafter"/>
</dbReference>
<evidence type="ECO:0000256" key="2">
    <source>
        <dbReference type="ARBA" id="ARBA00009904"/>
    </source>
</evidence>
<dbReference type="PANTHER" id="PTHR11629:SF63">
    <property type="entry name" value="V-TYPE PROTON ATPASE SUBUNIT A"/>
    <property type="match status" value="1"/>
</dbReference>
<dbReference type="PANTHER" id="PTHR11629">
    <property type="entry name" value="VACUOLAR PROTON ATPASES"/>
    <property type="match status" value="1"/>
</dbReference>
<evidence type="ECO:0000256" key="1">
    <source>
        <dbReference type="ARBA" id="ARBA00004141"/>
    </source>
</evidence>
<evidence type="ECO:0000256" key="7">
    <source>
        <dbReference type="ARBA" id="ARBA00023136"/>
    </source>
</evidence>
<dbReference type="PATRIC" id="fig|1543721.4.peg.1367"/>
<dbReference type="KEGG" id="seds:AAY24_06585"/>
<comment type="subcellular location">
    <subcellularLocation>
        <location evidence="1">Membrane</location>
        <topology evidence="1">Multi-pass membrane protein</topology>
    </subcellularLocation>
</comment>
<keyword evidence="6" id="KW-0406">Ion transport</keyword>
<protein>
    <submittedName>
        <fullName evidence="10">Uncharacterized protein</fullName>
    </submittedName>
</protein>
<dbReference type="Pfam" id="PF01496">
    <property type="entry name" value="V_ATPase_I"/>
    <property type="match status" value="2"/>
</dbReference>
<dbReference type="Proteomes" id="UP000034410">
    <property type="component" value="Chromosome"/>
</dbReference>
<dbReference type="AlphaFoldDB" id="A0A0F7JU44"/>
<evidence type="ECO:0000313" key="10">
    <source>
        <dbReference type="EMBL" id="AKH20076.1"/>
    </source>
</evidence>
<sequence>MFKPLAMKQVVIQLLADDLPRASLTLAELGVFSPSNREEFNEYFPDIPGEHYREIYHQACSRLQKIESHIPLGPVTTISPTRVISEQELSSTNQWLGEIWERCSSYEEHFRRLTDEEHMLNQLEQALDNFASLNIDLSLLQGERLFLDLHVGMLPSANVPKLREAIALADYLLFSYLENSNNTHVIIIGIKGARVKELRSVMDTAGFHALEIPPELHDKPERIRSDLQRRRETVARERTEHQQSMQACADEVRAQLEQARNQLILAEPYVAMGDAARNLGQLSIISGWIPERELQRVESALYKALSGPFQITADTPPRSRHREVPTCLPVNWLTSAFSSLVKQYGVPRYGEINPTLIFALSFIAMFGMMFGDVGHGAVIILAAWLGRKKLKSFTPFAICAGLSASLFGLLYGSLFGYEHLFHAVWIPPLSDPLYMLSMALFWGIGFMVIISLLYIHNRLVSGEISHALFDTNGVVSITLYLSVLAGTYQLYQSGSFGWLPAALSILTLLTLLAFKLIETQAPPGERMLVATIETFETLTGYISNTLSFLRVAAFSLNHVALAIAVFTLADMMDGTGHWLMVVGGNLFILILEGAIVTIQALRLEYYEGFSRFFSGDGTEFKPLKLSLQGVK</sequence>
<comment type="similarity">
    <text evidence="2">Belongs to the V-ATPase 116 kDa subunit family.</text>
</comment>
<keyword evidence="5 9" id="KW-1133">Transmembrane helix</keyword>
<feature type="transmembrane region" description="Helical" evidence="9">
    <location>
        <begin position="434"/>
        <end position="455"/>
    </location>
</feature>
<proteinExistence type="inferred from homology"/>
<keyword evidence="8" id="KW-0175">Coiled coil</keyword>
<organism evidence="10 11">
    <name type="scientific">Sedimenticola thiotaurini</name>
    <dbReference type="NCBI Taxonomy" id="1543721"/>
    <lineage>
        <taxon>Bacteria</taxon>
        <taxon>Pseudomonadati</taxon>
        <taxon>Pseudomonadota</taxon>
        <taxon>Gammaproteobacteria</taxon>
        <taxon>Chromatiales</taxon>
        <taxon>Sedimenticolaceae</taxon>
        <taxon>Sedimenticola</taxon>
    </lineage>
</organism>
<keyword evidence="3" id="KW-0813">Transport</keyword>
<feature type="transmembrane region" description="Helical" evidence="9">
    <location>
        <begin position="356"/>
        <end position="384"/>
    </location>
</feature>
<dbReference type="InterPro" id="IPR002490">
    <property type="entry name" value="V-ATPase_116kDa_su"/>
</dbReference>
<dbReference type="GO" id="GO:0051117">
    <property type="term" value="F:ATPase binding"/>
    <property type="evidence" value="ECO:0007669"/>
    <property type="project" value="TreeGrafter"/>
</dbReference>
<feature type="transmembrane region" description="Helical" evidence="9">
    <location>
        <begin position="497"/>
        <end position="517"/>
    </location>
</feature>
<feature type="transmembrane region" description="Helical" evidence="9">
    <location>
        <begin position="467"/>
        <end position="491"/>
    </location>
</feature>
<evidence type="ECO:0000256" key="9">
    <source>
        <dbReference type="SAM" id="Phobius"/>
    </source>
</evidence>
<evidence type="ECO:0000256" key="5">
    <source>
        <dbReference type="ARBA" id="ARBA00022989"/>
    </source>
</evidence>
<evidence type="ECO:0000256" key="8">
    <source>
        <dbReference type="SAM" id="Coils"/>
    </source>
</evidence>
<dbReference type="GO" id="GO:0033179">
    <property type="term" value="C:proton-transporting V-type ATPase, V0 domain"/>
    <property type="evidence" value="ECO:0007669"/>
    <property type="project" value="InterPro"/>
</dbReference>
<name>A0A0F7JU44_9GAMM</name>
<evidence type="ECO:0000256" key="4">
    <source>
        <dbReference type="ARBA" id="ARBA00022692"/>
    </source>
</evidence>
<dbReference type="GO" id="GO:0007035">
    <property type="term" value="P:vacuolar acidification"/>
    <property type="evidence" value="ECO:0007669"/>
    <property type="project" value="TreeGrafter"/>
</dbReference>
<feature type="coiled-coil region" evidence="8">
    <location>
        <begin position="106"/>
        <end position="133"/>
    </location>
</feature>
<gene>
    <name evidence="10" type="ORF">AAY24_06585</name>
</gene>
<keyword evidence="4 9" id="KW-0812">Transmembrane</keyword>